<feature type="region of interest" description="Leucine repeat II (LRII)" evidence="3">
    <location>
        <begin position="441"/>
        <end position="473"/>
    </location>
</feature>
<reference evidence="4" key="1">
    <citation type="submission" date="2019-12" db="EMBL/GenBank/DDBJ databases">
        <authorList>
            <person name="Scholes J."/>
        </authorList>
    </citation>
    <scope>NUCLEOTIDE SEQUENCE</scope>
</reference>
<proteinExistence type="inferred from homology"/>
<dbReference type="AlphaFoldDB" id="A0A9N7P0L2"/>
<comment type="caution">
    <text evidence="4">The sequence shown here is derived from an EMBL/GenBank/DDBJ whole genome shotgun (WGS) entry which is preliminary data.</text>
</comment>
<keyword evidence="5" id="KW-1185">Reference proteome</keyword>
<feature type="short sequence motif" description="VHIID" evidence="3">
    <location>
        <begin position="391"/>
        <end position="395"/>
    </location>
</feature>
<accession>A0A9N7P0L2</accession>
<gene>
    <name evidence="4" type="ORF">SHERM_08708</name>
</gene>
<evidence type="ECO:0000256" key="1">
    <source>
        <dbReference type="ARBA" id="ARBA00023015"/>
    </source>
</evidence>
<dbReference type="PROSITE" id="PS50985">
    <property type="entry name" value="GRAS"/>
    <property type="match status" value="1"/>
</dbReference>
<sequence>MDLFHHQHLNSSHGFLSVVRPKAEIPDWALDYKSSFPSSGHISTVNDHDGRNGCDVSDAALSYIDQILMEEDTDDGSHTLQGSLDFQATERSFYEVLEQKYPPSPQQESSKLYANHRHSSTSGYLIDVVRESRFKSPTGPFDGLMDHNVPSDSSISPSSGLYSVVKHRRSFGRSAVVWDFKEGVARVANSIPREGKMLHIIRVTIQNPSEGENKAVKSGEHLARITKNPQVFTESNIPIEDFDNLLLSTLDDRDSKDMHNPRSAVRKARLGKSHKVKREQIDWSTLLTKCAQMVESGDRRAAASLLTKIRRHSSSNGDWAERLAHYFADGLEARLAGTGGQVYKSLACNRISAPTCLKAYYTSIASFTCRKVTNLVSNKLLAARSAGSARVHVIDFGILHGFQWPTFIRRLALRPGGPPRLRITGVDFPKPGPRPSEMMEETGQRLARYARAFGVPFEFAGIVSREWESVGTADFQVEPGEFLAVTCSHRGKNLPDRSKTAVLKLIRGIGPDVFVHGVVDASYGAESPMFPARFREALFHFSAIFDMVETTSMPGGKPGRMLFEGMFRKDIMNVVACEGADRVEWPETRRQWHGRHVKAGFRQVSFGRELTGSVVRKVKSSGSYHRDFVVEEEGQWLLMSWKGTVVFSLSCWEPVVVKKLLITT</sequence>
<feature type="region of interest" description="SAW" evidence="3">
    <location>
        <begin position="576"/>
        <end position="653"/>
    </location>
</feature>
<keyword evidence="1" id="KW-0805">Transcription regulation</keyword>
<dbReference type="EMBL" id="CACSLK010034598">
    <property type="protein sequence ID" value="CAA0842853.1"/>
    <property type="molecule type" value="Genomic_DNA"/>
</dbReference>
<evidence type="ECO:0000256" key="2">
    <source>
        <dbReference type="ARBA" id="ARBA00023163"/>
    </source>
</evidence>
<evidence type="ECO:0000256" key="3">
    <source>
        <dbReference type="PROSITE-ProRule" id="PRU01191"/>
    </source>
</evidence>
<dbReference type="InterPro" id="IPR005202">
    <property type="entry name" value="TF_GRAS"/>
</dbReference>
<feature type="region of interest" description="Leucine repeat I (LRI)" evidence="3">
    <location>
        <begin position="281"/>
        <end position="341"/>
    </location>
</feature>
<name>A0A9N7P0L2_STRHE</name>
<dbReference type="PANTHER" id="PTHR31636">
    <property type="entry name" value="OSJNBA0084A10.13 PROTEIN-RELATED"/>
    <property type="match status" value="1"/>
</dbReference>
<protein>
    <submittedName>
        <fullName evidence="4">Scarecrow-like protein 9</fullName>
    </submittedName>
</protein>
<organism evidence="4 5">
    <name type="scientific">Striga hermonthica</name>
    <name type="common">Purple witchweed</name>
    <name type="synonym">Buchnera hermonthica</name>
    <dbReference type="NCBI Taxonomy" id="68872"/>
    <lineage>
        <taxon>Eukaryota</taxon>
        <taxon>Viridiplantae</taxon>
        <taxon>Streptophyta</taxon>
        <taxon>Embryophyta</taxon>
        <taxon>Tracheophyta</taxon>
        <taxon>Spermatophyta</taxon>
        <taxon>Magnoliopsida</taxon>
        <taxon>eudicotyledons</taxon>
        <taxon>Gunneridae</taxon>
        <taxon>Pentapetalae</taxon>
        <taxon>asterids</taxon>
        <taxon>lamiids</taxon>
        <taxon>Lamiales</taxon>
        <taxon>Orobanchaceae</taxon>
        <taxon>Buchnereae</taxon>
        <taxon>Striga</taxon>
    </lineage>
</organism>
<comment type="caution">
    <text evidence="3">Lacks conserved residue(s) required for the propagation of feature annotation.</text>
</comment>
<evidence type="ECO:0000313" key="4">
    <source>
        <dbReference type="EMBL" id="CAA0842853.1"/>
    </source>
</evidence>
<keyword evidence="2" id="KW-0804">Transcription</keyword>
<dbReference type="Pfam" id="PF03514">
    <property type="entry name" value="GRAS"/>
    <property type="match status" value="1"/>
</dbReference>
<dbReference type="OrthoDB" id="10320561at2759"/>
<evidence type="ECO:0000313" key="5">
    <source>
        <dbReference type="Proteomes" id="UP001153555"/>
    </source>
</evidence>
<comment type="similarity">
    <text evidence="3">Belongs to the GRAS family.</text>
</comment>
<feature type="region of interest" description="VHIID" evidence="3">
    <location>
        <begin position="360"/>
        <end position="425"/>
    </location>
</feature>
<dbReference type="Proteomes" id="UP001153555">
    <property type="component" value="Unassembled WGS sequence"/>
</dbReference>